<dbReference type="InterPro" id="IPR002698">
    <property type="entry name" value="FTHF_cligase"/>
</dbReference>
<dbReference type="PANTHER" id="PTHR23407:SF1">
    <property type="entry name" value="5-FORMYLTETRAHYDROFOLATE CYCLO-LIGASE"/>
    <property type="match status" value="1"/>
</dbReference>
<evidence type="ECO:0000313" key="6">
    <source>
        <dbReference type="EMBL" id="AHH94121.1"/>
    </source>
</evidence>
<dbReference type="GO" id="GO:0046872">
    <property type="term" value="F:metal ion binding"/>
    <property type="evidence" value="ECO:0007669"/>
    <property type="project" value="UniProtKB-KW"/>
</dbReference>
<dbReference type="EMBL" id="CP007155">
    <property type="protein sequence ID" value="AHH94121.1"/>
    <property type="molecule type" value="Genomic_DNA"/>
</dbReference>
<comment type="cofactor">
    <cofactor evidence="5">
        <name>Mg(2+)</name>
        <dbReference type="ChEBI" id="CHEBI:18420"/>
    </cofactor>
</comment>
<dbReference type="SUPFAM" id="SSF100950">
    <property type="entry name" value="NagB/RpiA/CoA transferase-like"/>
    <property type="match status" value="1"/>
</dbReference>
<dbReference type="PANTHER" id="PTHR23407">
    <property type="entry name" value="ATPASE INHIBITOR/5-FORMYLTETRAHYDROFOLATE CYCLO-LIGASE"/>
    <property type="match status" value="1"/>
</dbReference>
<dbReference type="InterPro" id="IPR024185">
    <property type="entry name" value="FTHF_cligase-like_sf"/>
</dbReference>
<dbReference type="RefSeq" id="WP_025354383.1">
    <property type="nucleotide sequence ID" value="NZ_CP007155.1"/>
</dbReference>
<dbReference type="GO" id="GO:0009396">
    <property type="term" value="P:folic acid-containing compound biosynthetic process"/>
    <property type="evidence" value="ECO:0007669"/>
    <property type="project" value="TreeGrafter"/>
</dbReference>
<dbReference type="GO" id="GO:0030272">
    <property type="term" value="F:5-formyltetrahydrofolate cyclo-ligase activity"/>
    <property type="evidence" value="ECO:0007669"/>
    <property type="project" value="UniProtKB-EC"/>
</dbReference>
<organism evidence="6 7">
    <name type="scientific">Kutzneria albida DSM 43870</name>
    <dbReference type="NCBI Taxonomy" id="1449976"/>
    <lineage>
        <taxon>Bacteria</taxon>
        <taxon>Bacillati</taxon>
        <taxon>Actinomycetota</taxon>
        <taxon>Actinomycetes</taxon>
        <taxon>Pseudonocardiales</taxon>
        <taxon>Pseudonocardiaceae</taxon>
        <taxon>Kutzneria</taxon>
    </lineage>
</organism>
<dbReference type="Proteomes" id="UP000019225">
    <property type="component" value="Chromosome"/>
</dbReference>
<dbReference type="Pfam" id="PF01812">
    <property type="entry name" value="5-FTHF_cyc-lig"/>
    <property type="match status" value="1"/>
</dbReference>
<dbReference type="Gene3D" id="3.40.50.10420">
    <property type="entry name" value="NagB/RpiA/CoA transferase-like"/>
    <property type="match status" value="1"/>
</dbReference>
<dbReference type="KEGG" id="kal:KALB_746"/>
<dbReference type="AlphaFoldDB" id="W5W0T1"/>
<proteinExistence type="inferred from homology"/>
<dbReference type="GO" id="GO:0005524">
    <property type="term" value="F:ATP binding"/>
    <property type="evidence" value="ECO:0007669"/>
    <property type="project" value="UniProtKB-KW"/>
</dbReference>
<sequence>MTLPEFGSGKQEWRKHLVSRRKAVPAEVREAEAQALARSAAALAWRAATVCAYVPIGSEPGSLALLDELRSAGRRVLLPVVTGAAPLDWGVYFGEDSLVPGPHGLREPSGLRLGPNAVANADAALVPALAVDQRGVRLGRGAGHYDRSLAGVSGVPLIAVVRDEELVDLLPGEPHDVRMTAALTPGGGLVTLSGM</sequence>
<dbReference type="eggNOG" id="COG0212">
    <property type="taxonomic scope" value="Bacteria"/>
</dbReference>
<evidence type="ECO:0000256" key="5">
    <source>
        <dbReference type="RuleBase" id="RU361279"/>
    </source>
</evidence>
<accession>W5W0T1</accession>
<dbReference type="NCBIfam" id="TIGR02727">
    <property type="entry name" value="MTHFS_bact"/>
    <property type="match status" value="1"/>
</dbReference>
<feature type="binding site" evidence="4">
    <location>
        <position position="59"/>
    </location>
    <ligand>
        <name>substrate</name>
    </ligand>
</feature>
<keyword evidence="3 4" id="KW-0067">ATP-binding</keyword>
<keyword evidence="5" id="KW-0460">Magnesium</keyword>
<dbReference type="PATRIC" id="fig|1449976.3.peg.751"/>
<comment type="similarity">
    <text evidence="1 5">Belongs to the 5-formyltetrahydrofolate cyclo-ligase family.</text>
</comment>
<keyword evidence="2 4" id="KW-0547">Nucleotide-binding</keyword>
<comment type="catalytic activity">
    <reaction evidence="5">
        <text>(6S)-5-formyl-5,6,7,8-tetrahydrofolate + ATP = (6R)-5,10-methenyltetrahydrofolate + ADP + phosphate</text>
        <dbReference type="Rhea" id="RHEA:10488"/>
        <dbReference type="ChEBI" id="CHEBI:30616"/>
        <dbReference type="ChEBI" id="CHEBI:43474"/>
        <dbReference type="ChEBI" id="CHEBI:57455"/>
        <dbReference type="ChEBI" id="CHEBI:57457"/>
        <dbReference type="ChEBI" id="CHEBI:456216"/>
        <dbReference type="EC" id="6.3.3.2"/>
    </reaction>
</comment>
<keyword evidence="5" id="KW-0479">Metal-binding</keyword>
<reference evidence="6 7" key="1">
    <citation type="journal article" date="2014" name="BMC Genomics">
        <title>Complete genome sequence of producer of the glycopeptide antibiotic Aculeximycin Kutzneria albida DSM 43870T, a representative of minor genus of Pseudonocardiaceae.</title>
        <authorList>
            <person name="Rebets Y."/>
            <person name="Tokovenko B."/>
            <person name="Lushchyk I."/>
            <person name="Ruckert C."/>
            <person name="Zaburannyi N."/>
            <person name="Bechthold A."/>
            <person name="Kalinowski J."/>
            <person name="Luzhetskyy A."/>
        </authorList>
    </citation>
    <scope>NUCLEOTIDE SEQUENCE [LARGE SCALE GENOMIC DNA]</scope>
    <source>
        <strain evidence="6">DSM 43870</strain>
    </source>
</reference>
<evidence type="ECO:0000313" key="7">
    <source>
        <dbReference type="Proteomes" id="UP000019225"/>
    </source>
</evidence>
<dbReference type="STRING" id="1449976.KALB_746"/>
<gene>
    <name evidence="6" type="ORF">KALB_746</name>
</gene>
<evidence type="ECO:0000256" key="2">
    <source>
        <dbReference type="ARBA" id="ARBA00022741"/>
    </source>
</evidence>
<evidence type="ECO:0000256" key="4">
    <source>
        <dbReference type="PIRSR" id="PIRSR006806-1"/>
    </source>
</evidence>
<feature type="binding site" evidence="4">
    <location>
        <begin position="10"/>
        <end position="14"/>
    </location>
    <ligand>
        <name>ATP</name>
        <dbReference type="ChEBI" id="CHEBI:30616"/>
    </ligand>
</feature>
<feature type="binding site" evidence="4">
    <location>
        <position position="54"/>
    </location>
    <ligand>
        <name>substrate</name>
    </ligand>
</feature>
<dbReference type="HOGENOM" id="CLU_066245_1_0_11"/>
<dbReference type="InterPro" id="IPR037171">
    <property type="entry name" value="NagB/RpiA_transferase-like"/>
</dbReference>
<evidence type="ECO:0000256" key="3">
    <source>
        <dbReference type="ARBA" id="ARBA00022840"/>
    </source>
</evidence>
<protein>
    <recommendedName>
        <fullName evidence="5">5-formyltetrahydrofolate cyclo-ligase</fullName>
        <ecNumber evidence="5">6.3.3.2</ecNumber>
    </recommendedName>
</protein>
<dbReference type="EC" id="6.3.3.2" evidence="5"/>
<dbReference type="GO" id="GO:0035999">
    <property type="term" value="P:tetrahydrofolate interconversion"/>
    <property type="evidence" value="ECO:0007669"/>
    <property type="project" value="TreeGrafter"/>
</dbReference>
<dbReference type="PIRSF" id="PIRSF006806">
    <property type="entry name" value="FTHF_cligase"/>
    <property type="match status" value="1"/>
</dbReference>
<evidence type="ECO:0000256" key="1">
    <source>
        <dbReference type="ARBA" id="ARBA00010638"/>
    </source>
</evidence>
<feature type="binding site" evidence="4">
    <location>
        <begin position="137"/>
        <end position="145"/>
    </location>
    <ligand>
        <name>ATP</name>
        <dbReference type="ChEBI" id="CHEBI:30616"/>
    </ligand>
</feature>
<name>W5W0T1_9PSEU</name>
<keyword evidence="7" id="KW-1185">Reference proteome</keyword>